<dbReference type="AlphaFoldDB" id="A0A3N4JWL1"/>
<gene>
    <name evidence="3" type="ORF">L873DRAFT_364342</name>
</gene>
<feature type="transmembrane region" description="Helical" evidence="2">
    <location>
        <begin position="12"/>
        <end position="30"/>
    </location>
</feature>
<evidence type="ECO:0000256" key="2">
    <source>
        <dbReference type="SAM" id="Phobius"/>
    </source>
</evidence>
<keyword evidence="2" id="KW-0812">Transmembrane</keyword>
<sequence length="162" mass="18359">MRKKGMMNILRYVFIFQVKQIVGLVLTSIWEPERMLTMTTIQRNSNLKEDLHPPAHGYEVREDSLIEILEDESIVSGRSNSRLESPVSTQQSPLTNKQIPQINIRSKQNRSRSVEVGNVSFSALANQISKEVSGFIVETRANTHKGQDSDNTHSINLLDDLP</sequence>
<organism evidence="3 4">
    <name type="scientific">Choiromyces venosus 120613-1</name>
    <dbReference type="NCBI Taxonomy" id="1336337"/>
    <lineage>
        <taxon>Eukaryota</taxon>
        <taxon>Fungi</taxon>
        <taxon>Dikarya</taxon>
        <taxon>Ascomycota</taxon>
        <taxon>Pezizomycotina</taxon>
        <taxon>Pezizomycetes</taxon>
        <taxon>Pezizales</taxon>
        <taxon>Tuberaceae</taxon>
        <taxon>Choiromyces</taxon>
    </lineage>
</organism>
<proteinExistence type="predicted"/>
<reference evidence="3 4" key="1">
    <citation type="journal article" date="2018" name="Nat. Ecol. Evol.">
        <title>Pezizomycetes genomes reveal the molecular basis of ectomycorrhizal truffle lifestyle.</title>
        <authorList>
            <person name="Murat C."/>
            <person name="Payen T."/>
            <person name="Noel B."/>
            <person name="Kuo A."/>
            <person name="Morin E."/>
            <person name="Chen J."/>
            <person name="Kohler A."/>
            <person name="Krizsan K."/>
            <person name="Balestrini R."/>
            <person name="Da Silva C."/>
            <person name="Montanini B."/>
            <person name="Hainaut M."/>
            <person name="Levati E."/>
            <person name="Barry K.W."/>
            <person name="Belfiori B."/>
            <person name="Cichocki N."/>
            <person name="Clum A."/>
            <person name="Dockter R.B."/>
            <person name="Fauchery L."/>
            <person name="Guy J."/>
            <person name="Iotti M."/>
            <person name="Le Tacon F."/>
            <person name="Lindquist E.A."/>
            <person name="Lipzen A."/>
            <person name="Malagnac F."/>
            <person name="Mello A."/>
            <person name="Molinier V."/>
            <person name="Miyauchi S."/>
            <person name="Poulain J."/>
            <person name="Riccioni C."/>
            <person name="Rubini A."/>
            <person name="Sitrit Y."/>
            <person name="Splivallo R."/>
            <person name="Traeger S."/>
            <person name="Wang M."/>
            <person name="Zifcakova L."/>
            <person name="Wipf D."/>
            <person name="Zambonelli A."/>
            <person name="Paolocci F."/>
            <person name="Nowrousian M."/>
            <person name="Ottonello S."/>
            <person name="Baldrian P."/>
            <person name="Spatafora J.W."/>
            <person name="Henrissat B."/>
            <person name="Nagy L.G."/>
            <person name="Aury J.M."/>
            <person name="Wincker P."/>
            <person name="Grigoriev I.V."/>
            <person name="Bonfante P."/>
            <person name="Martin F.M."/>
        </authorList>
    </citation>
    <scope>NUCLEOTIDE SEQUENCE [LARGE SCALE GENOMIC DNA]</scope>
    <source>
        <strain evidence="3 4">120613-1</strain>
    </source>
</reference>
<keyword evidence="2" id="KW-1133">Transmembrane helix</keyword>
<dbReference type="EMBL" id="ML120366">
    <property type="protein sequence ID" value="RPB02733.1"/>
    <property type="molecule type" value="Genomic_DNA"/>
</dbReference>
<feature type="region of interest" description="Disordered" evidence="1">
    <location>
        <begin position="143"/>
        <end position="162"/>
    </location>
</feature>
<keyword evidence="4" id="KW-1185">Reference proteome</keyword>
<keyword evidence="2" id="KW-0472">Membrane</keyword>
<evidence type="ECO:0000313" key="4">
    <source>
        <dbReference type="Proteomes" id="UP000276215"/>
    </source>
</evidence>
<name>A0A3N4JWL1_9PEZI</name>
<dbReference type="Proteomes" id="UP000276215">
    <property type="component" value="Unassembled WGS sequence"/>
</dbReference>
<evidence type="ECO:0000313" key="3">
    <source>
        <dbReference type="EMBL" id="RPB02733.1"/>
    </source>
</evidence>
<protein>
    <submittedName>
        <fullName evidence="3">Uncharacterized protein</fullName>
    </submittedName>
</protein>
<accession>A0A3N4JWL1</accession>
<evidence type="ECO:0000256" key="1">
    <source>
        <dbReference type="SAM" id="MobiDB-lite"/>
    </source>
</evidence>